<evidence type="ECO:0000313" key="2">
    <source>
        <dbReference type="EMBL" id="CAA6800364.1"/>
    </source>
</evidence>
<reference evidence="2" key="1">
    <citation type="submission" date="2020-01" db="EMBL/GenBank/DDBJ databases">
        <authorList>
            <person name="Meier V. D."/>
            <person name="Meier V D."/>
        </authorList>
    </citation>
    <scope>NUCLEOTIDE SEQUENCE</scope>
    <source>
        <strain evidence="2">HLG_WM_MAG_12</strain>
    </source>
</reference>
<organism evidence="2">
    <name type="scientific">uncultured Campylobacterales bacterium</name>
    <dbReference type="NCBI Taxonomy" id="352960"/>
    <lineage>
        <taxon>Bacteria</taxon>
        <taxon>Pseudomonadati</taxon>
        <taxon>Campylobacterota</taxon>
        <taxon>Epsilonproteobacteria</taxon>
        <taxon>Campylobacterales</taxon>
        <taxon>environmental samples</taxon>
    </lineage>
</organism>
<dbReference type="AlphaFoldDB" id="A0A6S6SCC5"/>
<dbReference type="EMBL" id="CACVAW010000002">
    <property type="protein sequence ID" value="CAA6800364.1"/>
    <property type="molecule type" value="Genomic_DNA"/>
</dbReference>
<gene>
    <name evidence="2" type="ORF">HELGO_WM10677</name>
</gene>
<evidence type="ECO:0000256" key="1">
    <source>
        <dbReference type="SAM" id="SignalP"/>
    </source>
</evidence>
<proteinExistence type="predicted"/>
<protein>
    <submittedName>
        <fullName evidence="2">Uncharacterized protein</fullName>
    </submittedName>
</protein>
<feature type="chain" id="PRO_5028351085" evidence="1">
    <location>
        <begin position="18"/>
        <end position="125"/>
    </location>
</feature>
<sequence>MKRILVLIALFSSVIFAASTWYFDRANTIRSSQDKVFYNKIIEDKSVKEWQLVFDDNSTAELCLYGNHQSFDYAQKVVIDDGQQIINYYLTNKEKEMQISFHNNNTMLILHDDDRDIYFHNRVSK</sequence>
<feature type="signal peptide" evidence="1">
    <location>
        <begin position="1"/>
        <end position="17"/>
    </location>
</feature>
<keyword evidence="1" id="KW-0732">Signal</keyword>
<name>A0A6S6SCC5_9BACT</name>
<accession>A0A6S6SCC5</accession>